<dbReference type="InterPro" id="IPR000667">
    <property type="entry name" value="Peptidase_S13"/>
</dbReference>
<dbReference type="RefSeq" id="WP_209666871.1">
    <property type="nucleotide sequence ID" value="NZ_JAGGMS010000001.1"/>
</dbReference>
<dbReference type="EC" id="3.4.21.-" evidence="4"/>
<dbReference type="NCBIfam" id="TIGR00666">
    <property type="entry name" value="PBP4"/>
    <property type="match status" value="1"/>
</dbReference>
<gene>
    <name evidence="4" type="ORF">JOM49_005273</name>
</gene>
<evidence type="ECO:0000256" key="1">
    <source>
        <dbReference type="ARBA" id="ARBA00006096"/>
    </source>
</evidence>
<comment type="similarity">
    <text evidence="1">Belongs to the peptidase S13 family.</text>
</comment>
<keyword evidence="5" id="KW-1185">Reference proteome</keyword>
<name>A0ABS4PWD9_9PSEU</name>
<dbReference type="GO" id="GO:0009002">
    <property type="term" value="F:serine-type D-Ala-D-Ala carboxypeptidase activity"/>
    <property type="evidence" value="ECO:0007669"/>
    <property type="project" value="UniProtKB-EC"/>
</dbReference>
<dbReference type="Proteomes" id="UP000741013">
    <property type="component" value="Unassembled WGS sequence"/>
</dbReference>
<evidence type="ECO:0000313" key="4">
    <source>
        <dbReference type="EMBL" id="MBP2183747.1"/>
    </source>
</evidence>
<dbReference type="EMBL" id="JAGGMS010000001">
    <property type="protein sequence ID" value="MBP2183747.1"/>
    <property type="molecule type" value="Genomic_DNA"/>
</dbReference>
<dbReference type="Gene3D" id="3.40.710.10">
    <property type="entry name" value="DD-peptidase/beta-lactamase superfamily"/>
    <property type="match status" value="1"/>
</dbReference>
<sequence length="507" mass="53572">MLGVTPVAAAGLLSAGATAHANTPADTAGDTLAARIAEITGRPEFTGAHWGMRFQLAGADPVYSMNPTQQFVAGSAFKVFVAGSAFAALGADRRFLTTVHRTGPVDRGVLKGDLVLVAGGDLMLGPRIQPDGSLALPVPDHTYGNASEPVPGDPLRQLRQLARQVARRGVRHVEGRVLVDASLFRQGTAAIANGGITIPVSPMMINDNIIDVVVTPAGQLGAPGGLRISPDIAFLTVVNETTTVARPTRRLTFTEVSTAPDGSRTVRLTGDVGLGGMSVVAPYYLPDPVRFAEVAFSLALREAGVDVAEAPRTSGGRGWAQVAEYSSPPLTEQVKGMLKVSSNPHTAYWPYLVGAIAGRDPETPKATGERYQREIFEKAGVDPDEPVDEKYTADFFVQFLTYMARQRYFTTYRDAMPIMGRDGSIAHVLPDSPAAGRVFAKTGTASQGQVLNKALAGYVVLPDGRLVVFAQFMNKPVGSLAEAMSLQGVIETAQGEIAAAVYDSLTR</sequence>
<evidence type="ECO:0000256" key="2">
    <source>
        <dbReference type="ARBA" id="ARBA00022801"/>
    </source>
</evidence>
<reference evidence="4 5" key="1">
    <citation type="submission" date="2021-03" db="EMBL/GenBank/DDBJ databases">
        <title>Sequencing the genomes of 1000 actinobacteria strains.</title>
        <authorList>
            <person name="Klenk H.-P."/>
        </authorList>
    </citation>
    <scope>NUCLEOTIDE SEQUENCE [LARGE SCALE GENOMIC DNA]</scope>
    <source>
        <strain evidence="4 5">DSM 45510</strain>
    </source>
</reference>
<feature type="chain" id="PRO_5045835742" evidence="3">
    <location>
        <begin position="22"/>
        <end position="507"/>
    </location>
</feature>
<evidence type="ECO:0000313" key="5">
    <source>
        <dbReference type="Proteomes" id="UP000741013"/>
    </source>
</evidence>
<dbReference type="InterPro" id="IPR012338">
    <property type="entry name" value="Beta-lactam/transpept-like"/>
</dbReference>
<comment type="caution">
    <text evidence="4">The sequence shown here is derived from an EMBL/GenBank/DDBJ whole genome shotgun (WGS) entry which is preliminary data.</text>
</comment>
<protein>
    <submittedName>
        <fullName evidence="4">D-alanyl-D-alanine carboxypeptidase/D-alanyl-D-alanine-endopeptidase (Penicillin-binding protein 4)</fullName>
        <ecNumber evidence="4">3.4.16.4</ecNumber>
        <ecNumber evidence="4">3.4.21.-</ecNumber>
    </submittedName>
</protein>
<proteinExistence type="inferred from homology"/>
<dbReference type="SUPFAM" id="SSF56601">
    <property type="entry name" value="beta-lactamase/transpeptidase-like"/>
    <property type="match status" value="1"/>
</dbReference>
<feature type="signal peptide" evidence="3">
    <location>
        <begin position="1"/>
        <end position="21"/>
    </location>
</feature>
<dbReference type="PANTHER" id="PTHR30023:SF0">
    <property type="entry name" value="PENICILLIN-SENSITIVE CARBOXYPEPTIDASE A"/>
    <property type="match status" value="1"/>
</dbReference>
<dbReference type="PANTHER" id="PTHR30023">
    <property type="entry name" value="D-ALANYL-D-ALANINE CARBOXYPEPTIDASE"/>
    <property type="match status" value="1"/>
</dbReference>
<dbReference type="EC" id="3.4.16.4" evidence="4"/>
<dbReference type="Gene3D" id="3.50.80.20">
    <property type="entry name" value="D-Ala-D-Ala carboxypeptidase C, peptidase S13"/>
    <property type="match status" value="1"/>
</dbReference>
<organism evidence="4 5">
    <name type="scientific">Amycolatopsis magusensis</name>
    <dbReference type="NCBI Taxonomy" id="882444"/>
    <lineage>
        <taxon>Bacteria</taxon>
        <taxon>Bacillati</taxon>
        <taxon>Actinomycetota</taxon>
        <taxon>Actinomycetes</taxon>
        <taxon>Pseudonocardiales</taxon>
        <taxon>Pseudonocardiaceae</taxon>
        <taxon>Amycolatopsis</taxon>
    </lineage>
</organism>
<keyword evidence="2 4" id="KW-0378">Hydrolase</keyword>
<keyword evidence="3" id="KW-0732">Signal</keyword>
<accession>A0ABS4PWD9</accession>
<keyword evidence="4" id="KW-0645">Protease</keyword>
<evidence type="ECO:0000256" key="3">
    <source>
        <dbReference type="SAM" id="SignalP"/>
    </source>
</evidence>
<dbReference type="Pfam" id="PF02113">
    <property type="entry name" value="Peptidase_S13"/>
    <property type="match status" value="1"/>
</dbReference>
<keyword evidence="4" id="KW-0121">Carboxypeptidase</keyword>